<dbReference type="CTD" id="20211595"/>
<reference evidence="8" key="3">
    <citation type="submission" date="2015-06" db="UniProtKB">
        <authorList>
            <consortium name="EnsemblMetazoa"/>
        </authorList>
    </citation>
    <scope>IDENTIFICATION</scope>
</reference>
<dbReference type="KEGG" id="hro:HELRODRAFT_190438"/>
<keyword evidence="3" id="KW-1015">Disulfide bond</keyword>
<dbReference type="InterPro" id="IPR013783">
    <property type="entry name" value="Ig-like_fold"/>
</dbReference>
<dbReference type="PANTHER" id="PTHR11640">
    <property type="entry name" value="NEPHRIN"/>
    <property type="match status" value="1"/>
</dbReference>
<dbReference type="RefSeq" id="XP_009012335.1">
    <property type="nucleotide sequence ID" value="XM_009014087.1"/>
</dbReference>
<accession>T1FRZ8</accession>
<feature type="domain" description="Ig-like" evidence="6">
    <location>
        <begin position="198"/>
        <end position="282"/>
    </location>
</feature>
<dbReference type="Gene3D" id="2.60.40.10">
    <property type="entry name" value="Immunoglobulins"/>
    <property type="match status" value="2"/>
</dbReference>
<reference evidence="7 9" key="2">
    <citation type="journal article" date="2013" name="Nature">
        <title>Insights into bilaterian evolution from three spiralian genomes.</title>
        <authorList>
            <person name="Simakov O."/>
            <person name="Marletaz F."/>
            <person name="Cho S.J."/>
            <person name="Edsinger-Gonzales E."/>
            <person name="Havlak P."/>
            <person name="Hellsten U."/>
            <person name="Kuo D.H."/>
            <person name="Larsson T."/>
            <person name="Lv J."/>
            <person name="Arendt D."/>
            <person name="Savage R."/>
            <person name="Osoegawa K."/>
            <person name="de Jong P."/>
            <person name="Grimwood J."/>
            <person name="Chapman J.A."/>
            <person name="Shapiro H."/>
            <person name="Aerts A."/>
            <person name="Otillar R.P."/>
            <person name="Terry A.Y."/>
            <person name="Boore J.L."/>
            <person name="Grigoriev I.V."/>
            <person name="Lindberg D.R."/>
            <person name="Seaver E.C."/>
            <person name="Weisblat D.A."/>
            <person name="Putnam N.H."/>
            <person name="Rokhsar D.S."/>
        </authorList>
    </citation>
    <scope>NUCLEOTIDE SEQUENCE</scope>
</reference>
<proteinExistence type="predicted"/>
<dbReference type="HOGENOM" id="CLU_649380_0_0_1"/>
<evidence type="ECO:0000259" key="6">
    <source>
        <dbReference type="PROSITE" id="PS50835"/>
    </source>
</evidence>
<evidence type="ECO:0000256" key="3">
    <source>
        <dbReference type="ARBA" id="ARBA00023157"/>
    </source>
</evidence>
<sequence>MHEMRSSAVDNLNISLDAVSPVLFSVFNHQMFMSNDLVYNHYANLTNTHNNPIANNQNVLSSKITPRISASSAAAAAKSPTTLSSSSSSSSTHIKNIQPITLVENIPSTVVCTASGGYPLPDITVQIAKEDRTNEFLFHHIVALIGSKSMRKVQITSYRWKEGFVVGRQDAGKLLTCVATVPGLKPLVLSVVIRVHYPPILTCDTTFASLGDRNVHLRCIVHSNPPPFTTQWIIDNNNTKVSSGDVINQHWTLMTSMFSQLHVENDMDRFHVELVTSNSSLNDIEPNETTEIKLHIVEVRQENFRTYEIMVTNEVGTRHHHVTLVQKVVTSNKETMDGDRLKTRFLLKDQAHADSHNNHTYHNHNNLQTSHSDHVLTRTKNIRTSPFSKDYKSSIEIMSTSFWYQMIFAGLRHLIIKFSVERT</sequence>
<dbReference type="AlphaFoldDB" id="T1FRZ8"/>
<protein>
    <recommendedName>
        <fullName evidence="6">Ig-like domain-containing protein</fullName>
    </recommendedName>
</protein>
<gene>
    <name evidence="8" type="primary">20211595</name>
    <name evidence="7" type="ORF">HELRODRAFT_190438</name>
</gene>
<evidence type="ECO:0000313" key="9">
    <source>
        <dbReference type="Proteomes" id="UP000015101"/>
    </source>
</evidence>
<evidence type="ECO:0000313" key="7">
    <source>
        <dbReference type="EMBL" id="ESO09242.1"/>
    </source>
</evidence>
<name>T1FRZ8_HELRO</name>
<dbReference type="GO" id="GO:0016020">
    <property type="term" value="C:membrane"/>
    <property type="evidence" value="ECO:0007669"/>
    <property type="project" value="UniProtKB-SubCell"/>
</dbReference>
<dbReference type="GeneID" id="20211595"/>
<reference evidence="9" key="1">
    <citation type="submission" date="2012-12" db="EMBL/GenBank/DDBJ databases">
        <authorList>
            <person name="Hellsten U."/>
            <person name="Grimwood J."/>
            <person name="Chapman J.A."/>
            <person name="Shapiro H."/>
            <person name="Aerts A."/>
            <person name="Otillar R.P."/>
            <person name="Terry A.Y."/>
            <person name="Boore J.L."/>
            <person name="Simakov O."/>
            <person name="Marletaz F."/>
            <person name="Cho S.-J."/>
            <person name="Edsinger-Gonzales E."/>
            <person name="Havlak P."/>
            <person name="Kuo D.-H."/>
            <person name="Larsson T."/>
            <person name="Lv J."/>
            <person name="Arendt D."/>
            <person name="Savage R."/>
            <person name="Osoegawa K."/>
            <person name="de Jong P."/>
            <person name="Lindberg D.R."/>
            <person name="Seaver E.C."/>
            <person name="Weisblat D.A."/>
            <person name="Putnam N.H."/>
            <person name="Grigoriev I.V."/>
            <person name="Rokhsar D.S."/>
        </authorList>
    </citation>
    <scope>NUCLEOTIDE SEQUENCE</scope>
</reference>
<dbReference type="Proteomes" id="UP000015101">
    <property type="component" value="Unassembled WGS sequence"/>
</dbReference>
<keyword evidence="9" id="KW-1185">Reference proteome</keyword>
<dbReference type="InterPro" id="IPR051275">
    <property type="entry name" value="Cell_adhesion_signaling"/>
</dbReference>
<dbReference type="PANTHER" id="PTHR11640:SF31">
    <property type="entry name" value="IRREGULAR CHIASM C-ROUGHEST PROTEIN-RELATED"/>
    <property type="match status" value="1"/>
</dbReference>
<evidence type="ECO:0000256" key="5">
    <source>
        <dbReference type="ARBA" id="ARBA00023319"/>
    </source>
</evidence>
<dbReference type="EMBL" id="AMQM01002919">
    <property type="status" value="NOT_ANNOTATED_CDS"/>
    <property type="molecule type" value="Genomic_DNA"/>
</dbReference>
<dbReference type="InterPro" id="IPR036179">
    <property type="entry name" value="Ig-like_dom_sf"/>
</dbReference>
<dbReference type="SUPFAM" id="SSF48726">
    <property type="entry name" value="Immunoglobulin"/>
    <property type="match status" value="2"/>
</dbReference>
<dbReference type="EnsemblMetazoa" id="HelroT190438">
    <property type="protein sequence ID" value="HelroP190438"/>
    <property type="gene ID" value="HelroG190438"/>
</dbReference>
<comment type="subcellular location">
    <subcellularLocation>
        <location evidence="1">Membrane</location>
        <topology evidence="1">Single-pass type I membrane protein</topology>
    </subcellularLocation>
</comment>
<dbReference type="PROSITE" id="PS50835">
    <property type="entry name" value="IG_LIKE"/>
    <property type="match status" value="1"/>
</dbReference>
<dbReference type="EMBL" id="KB095959">
    <property type="protein sequence ID" value="ESO09242.1"/>
    <property type="molecule type" value="Genomic_DNA"/>
</dbReference>
<evidence type="ECO:0000256" key="2">
    <source>
        <dbReference type="ARBA" id="ARBA00023136"/>
    </source>
</evidence>
<evidence type="ECO:0000256" key="1">
    <source>
        <dbReference type="ARBA" id="ARBA00004479"/>
    </source>
</evidence>
<dbReference type="InterPro" id="IPR007110">
    <property type="entry name" value="Ig-like_dom"/>
</dbReference>
<evidence type="ECO:0000313" key="8">
    <source>
        <dbReference type="EnsemblMetazoa" id="HelroP190438"/>
    </source>
</evidence>
<dbReference type="InParanoid" id="T1FRZ8"/>
<keyword evidence="2" id="KW-0472">Membrane</keyword>
<organism evidence="8 9">
    <name type="scientific">Helobdella robusta</name>
    <name type="common">Californian leech</name>
    <dbReference type="NCBI Taxonomy" id="6412"/>
    <lineage>
        <taxon>Eukaryota</taxon>
        <taxon>Metazoa</taxon>
        <taxon>Spiralia</taxon>
        <taxon>Lophotrochozoa</taxon>
        <taxon>Annelida</taxon>
        <taxon>Clitellata</taxon>
        <taxon>Hirudinea</taxon>
        <taxon>Rhynchobdellida</taxon>
        <taxon>Glossiphoniidae</taxon>
        <taxon>Helobdella</taxon>
    </lineage>
</organism>
<keyword evidence="4" id="KW-0325">Glycoprotein</keyword>
<keyword evidence="5" id="KW-0393">Immunoglobulin domain</keyword>
<evidence type="ECO:0000256" key="4">
    <source>
        <dbReference type="ARBA" id="ARBA00023180"/>
    </source>
</evidence>